<gene>
    <name evidence="6" type="ORF">AFM16_34905</name>
    <name evidence="7" type="ORF">HCX60_35495</name>
</gene>
<keyword evidence="5" id="KW-1003">Cell membrane</keyword>
<proteinExistence type="inferred from homology"/>
<evidence type="ECO:0000256" key="4">
    <source>
        <dbReference type="ARBA" id="ARBA00023136"/>
    </source>
</evidence>
<dbReference type="AlphaFoldDB" id="A0AAE7CNV9"/>
<dbReference type="GO" id="GO:0005886">
    <property type="term" value="C:plasma membrane"/>
    <property type="evidence" value="ECO:0007669"/>
    <property type="project" value="UniProtKB-SubCell"/>
</dbReference>
<keyword evidence="2 5" id="KW-0812">Transmembrane</keyword>
<comment type="similarity">
    <text evidence="5">Belongs to the 4-toluene sulfonate uptake permease (TSUP) (TC 2.A.102) family.</text>
</comment>
<evidence type="ECO:0000256" key="1">
    <source>
        <dbReference type="ARBA" id="ARBA00004141"/>
    </source>
</evidence>
<feature type="transmembrane region" description="Helical" evidence="5">
    <location>
        <begin position="102"/>
        <end position="121"/>
    </location>
</feature>
<reference evidence="6 8" key="1">
    <citation type="submission" date="2015-07" db="EMBL/GenBank/DDBJ databases">
        <title>Draft Genome Sequence of Streptomyces antibioticus, IMRU 3720 reveals insights in the evolution of actinomycin biosynthetic gene clusters in Streptomyces.</title>
        <authorList>
            <person name="Crnovcic I."/>
            <person name="Ruckert C."/>
            <person name="Kalinowksi J."/>
            <person name="Keller U."/>
        </authorList>
    </citation>
    <scope>NUCLEOTIDE SEQUENCE [LARGE SCALE GENOMIC DNA]</scope>
    <source>
        <strain evidence="6 8">DSM 41481</strain>
    </source>
</reference>
<evidence type="ECO:0000313" key="9">
    <source>
        <dbReference type="Proteomes" id="UP000502504"/>
    </source>
</evidence>
<evidence type="ECO:0000256" key="3">
    <source>
        <dbReference type="ARBA" id="ARBA00022989"/>
    </source>
</evidence>
<dbReference type="EMBL" id="CP050692">
    <property type="protein sequence ID" value="QIT48185.1"/>
    <property type="molecule type" value="Genomic_DNA"/>
</dbReference>
<reference evidence="7 9" key="2">
    <citation type="submission" date="2020-03" db="EMBL/GenBank/DDBJ databases">
        <title>Is there a link between lipid content and antibiotic production in Streptomyces?</title>
        <authorList>
            <person name="David M."/>
            <person name="Lejeune C."/>
            <person name="Abreu S."/>
            <person name="Thibessard A."/>
            <person name="Leblond P."/>
            <person name="Chaminade P."/>
            <person name="Virolle M.-J."/>
        </authorList>
    </citation>
    <scope>NUCLEOTIDE SEQUENCE [LARGE SCALE GENOMIC DNA]</scope>
    <source>
        <strain evidence="7 9">DSM 41481</strain>
    </source>
</reference>
<feature type="transmembrane region" description="Helical" evidence="5">
    <location>
        <begin position="239"/>
        <end position="257"/>
    </location>
</feature>
<evidence type="ECO:0000256" key="5">
    <source>
        <dbReference type="RuleBase" id="RU363041"/>
    </source>
</evidence>
<keyword evidence="3 5" id="KW-1133">Transmembrane helix</keyword>
<comment type="subcellular location">
    <subcellularLocation>
        <location evidence="5">Cell membrane</location>
        <topology evidence="5">Multi-pass membrane protein</topology>
    </subcellularLocation>
    <subcellularLocation>
        <location evidence="1">Membrane</location>
        <topology evidence="1">Multi-pass membrane protein</topology>
    </subcellularLocation>
</comment>
<evidence type="ECO:0000313" key="8">
    <source>
        <dbReference type="Proteomes" id="UP000190306"/>
    </source>
</evidence>
<feature type="transmembrane region" description="Helical" evidence="5">
    <location>
        <begin position="12"/>
        <end position="33"/>
    </location>
</feature>
<sequence>MEWGPATAGVAVGMLIAVVTAPVGVSGAVFLLPVQLSVFAVPNPAVTPTNLLYNVVAGPGALLRHRRAGTLGGPLVRRLVLGTLPGVVVGAVVRVFAVPGPYVFRLLVAALMLPLGVWLIVRTLRPAPTGVRRPPPAPRTVTGLALVVGVVGGVYGIGGGSILGPVLVGRGVPVAQVAPAALASTFATSVVGAGTYALLSLASTGSIAPDWSLGLACGLGGLLGGYLGARLQPHLPETLLRLLLGTLATALGALYALDALS</sequence>
<dbReference type="Proteomes" id="UP000190306">
    <property type="component" value="Chromosome"/>
</dbReference>
<evidence type="ECO:0000256" key="2">
    <source>
        <dbReference type="ARBA" id="ARBA00022692"/>
    </source>
</evidence>
<feature type="transmembrane region" description="Helical" evidence="5">
    <location>
        <begin position="141"/>
        <end position="168"/>
    </location>
</feature>
<evidence type="ECO:0000313" key="7">
    <source>
        <dbReference type="EMBL" id="QIT48185.1"/>
    </source>
</evidence>
<dbReference type="Proteomes" id="UP000502504">
    <property type="component" value="Chromosome"/>
</dbReference>
<organism evidence="7 9">
    <name type="scientific">Streptomyces antibioticus</name>
    <dbReference type="NCBI Taxonomy" id="1890"/>
    <lineage>
        <taxon>Bacteria</taxon>
        <taxon>Bacillati</taxon>
        <taxon>Actinomycetota</taxon>
        <taxon>Actinomycetes</taxon>
        <taxon>Kitasatosporales</taxon>
        <taxon>Streptomycetaceae</taxon>
        <taxon>Streptomyces</taxon>
    </lineage>
</organism>
<evidence type="ECO:0000313" key="6">
    <source>
        <dbReference type="EMBL" id="OOQ47857.1"/>
    </source>
</evidence>
<dbReference type="InterPro" id="IPR002781">
    <property type="entry name" value="TM_pro_TauE-like"/>
</dbReference>
<dbReference type="RefSeq" id="WP_078636414.1">
    <property type="nucleotide sequence ID" value="NZ_CM007717.1"/>
</dbReference>
<dbReference type="PANTHER" id="PTHR43483:SF3">
    <property type="entry name" value="MEMBRANE TRANSPORTER PROTEIN HI_0806-RELATED"/>
    <property type="match status" value="1"/>
</dbReference>
<feature type="transmembrane region" description="Helical" evidence="5">
    <location>
        <begin position="180"/>
        <end position="199"/>
    </location>
</feature>
<dbReference type="Pfam" id="PF01925">
    <property type="entry name" value="TauE"/>
    <property type="match status" value="1"/>
</dbReference>
<feature type="transmembrane region" description="Helical" evidence="5">
    <location>
        <begin position="211"/>
        <end position="227"/>
    </location>
</feature>
<dbReference type="EMBL" id="LHQL01000014">
    <property type="protein sequence ID" value="OOQ47857.1"/>
    <property type="molecule type" value="Genomic_DNA"/>
</dbReference>
<dbReference type="PANTHER" id="PTHR43483">
    <property type="entry name" value="MEMBRANE TRANSPORTER PROTEIN HI_0806-RELATED"/>
    <property type="match status" value="1"/>
</dbReference>
<name>A0AAE7CNV9_STRAT</name>
<accession>A0AAE7CNV9</accession>
<protein>
    <recommendedName>
        <fullName evidence="5">Probable membrane transporter protein</fullName>
    </recommendedName>
</protein>
<keyword evidence="8" id="KW-1185">Reference proteome</keyword>
<keyword evidence="4 5" id="KW-0472">Membrane</keyword>
<feature type="transmembrane region" description="Helical" evidence="5">
    <location>
        <begin position="75"/>
        <end position="96"/>
    </location>
</feature>